<dbReference type="SUPFAM" id="SSF57716">
    <property type="entry name" value="Glucocorticoid receptor-like (DNA-binding domain)"/>
    <property type="match status" value="1"/>
</dbReference>
<keyword evidence="4" id="KW-0862">Zinc</keyword>
<dbReference type="InterPro" id="IPR006612">
    <property type="entry name" value="THAP_Znf"/>
</dbReference>
<dbReference type="PROSITE" id="PS50157">
    <property type="entry name" value="ZINC_FINGER_C2H2_2"/>
    <property type="match status" value="5"/>
</dbReference>
<feature type="domain" description="C2H2-type" evidence="9">
    <location>
        <begin position="424"/>
        <end position="446"/>
    </location>
</feature>
<dbReference type="PANTHER" id="PTHR24379">
    <property type="entry name" value="KRAB AND ZINC FINGER DOMAIN-CONTAINING"/>
    <property type="match status" value="1"/>
</dbReference>
<evidence type="ECO:0000256" key="2">
    <source>
        <dbReference type="ARBA" id="ARBA00022737"/>
    </source>
</evidence>
<evidence type="ECO:0000256" key="6">
    <source>
        <dbReference type="PROSITE-ProRule" id="PRU00042"/>
    </source>
</evidence>
<dbReference type="SMART" id="SM00868">
    <property type="entry name" value="zf-AD"/>
    <property type="match status" value="1"/>
</dbReference>
<dbReference type="Gene3D" id="6.20.210.20">
    <property type="entry name" value="THAP domain"/>
    <property type="match status" value="1"/>
</dbReference>
<keyword evidence="2" id="KW-0677">Repeat</keyword>
<evidence type="ECO:0000313" key="11">
    <source>
        <dbReference type="EMBL" id="CAG6451441.1"/>
    </source>
</evidence>
<sequence>MTQYCVVPDCDASDHDFGTVLFNVPNDGNLRRRWSKALGKPCLPESSLVCWSHFGSSSFLQGGTIFQLEPGVVPTLFLGADKEGSPDGFCRFCAERVDDGNDLAEMLQSENSRTFLKFLLPGNFEDSPSRIVCDDCLKQAKLALRFIRNVEKAAQELNRIAQVQSFTAAEMLTKSELKTEMDEFGEIPIGSVEPEVKMEVSSLAGFSDRDDDRDSDYEDNIPLARRIGLEDKKKPIGPLSCAHCDFTCSKPKQLAGHRKKHKNRERISEDISQPLKDEDKEIESEQTSDELLQCSECPYTCERLVQLASHKKKHTGRKTKTDQPEPKDFYECEFCNFTCKQRRQMAGHRASHSNMIKKSKPSGKERDHMCSICGKILSTRGSFFVHMKYHNDQRDYSCKMCDKKFYSKRDVAMHVESFHEKKVFECEICGVKCTWKNALYKHMRKHDETSFKHECSYCGKKFIAANELRVHIWRHTGQQLNCEICGAGYRFNFLLTQHKIREHGAQIEGVKLYKRFQKGKGKGTVKRKDQNPVTEEQEQQLSSPDASSYPPPHHPMSFQETVSQPPDHGGPFQQVSNY</sequence>
<feature type="compositionally biased region" description="Basic and acidic residues" evidence="8">
    <location>
        <begin position="265"/>
        <end position="279"/>
    </location>
</feature>
<accession>A0A8D8A6S1</accession>
<protein>
    <submittedName>
        <fullName evidence="11">Zinc finger protein 615</fullName>
    </submittedName>
</protein>
<keyword evidence="1" id="KW-0479">Metal-binding</keyword>
<dbReference type="SMART" id="SM00692">
    <property type="entry name" value="DM3"/>
    <property type="match status" value="1"/>
</dbReference>
<feature type="domain" description="C2H2-type" evidence="9">
    <location>
        <begin position="368"/>
        <end position="395"/>
    </location>
</feature>
<feature type="compositionally biased region" description="Basic residues" evidence="8">
    <location>
        <begin position="255"/>
        <end position="264"/>
    </location>
</feature>
<evidence type="ECO:0000256" key="8">
    <source>
        <dbReference type="SAM" id="MobiDB-lite"/>
    </source>
</evidence>
<dbReference type="GO" id="GO:0008270">
    <property type="term" value="F:zinc ion binding"/>
    <property type="evidence" value="ECO:0007669"/>
    <property type="project" value="UniProtKB-KW"/>
</dbReference>
<keyword evidence="5 7" id="KW-0238">DNA-binding</keyword>
<feature type="domain" description="C2H2-type" evidence="9">
    <location>
        <begin position="292"/>
        <end position="319"/>
    </location>
</feature>
<dbReference type="InterPro" id="IPR012934">
    <property type="entry name" value="Znf_AD"/>
</dbReference>
<dbReference type="Pfam" id="PF00096">
    <property type="entry name" value="zf-C2H2"/>
    <property type="match status" value="1"/>
</dbReference>
<dbReference type="PROSITE" id="PS00028">
    <property type="entry name" value="ZINC_FINGER_C2H2_1"/>
    <property type="match status" value="8"/>
</dbReference>
<dbReference type="SMART" id="SM00980">
    <property type="entry name" value="THAP"/>
    <property type="match status" value="1"/>
</dbReference>
<reference evidence="11" key="1">
    <citation type="submission" date="2021-05" db="EMBL/GenBank/DDBJ databases">
        <authorList>
            <person name="Alioto T."/>
            <person name="Alioto T."/>
            <person name="Gomez Garrido J."/>
        </authorList>
    </citation>
    <scope>NUCLEOTIDE SEQUENCE</scope>
</reference>
<dbReference type="InterPro" id="IPR036236">
    <property type="entry name" value="Znf_C2H2_sf"/>
</dbReference>
<dbReference type="SUPFAM" id="SSF57667">
    <property type="entry name" value="beta-beta-alpha zinc fingers"/>
    <property type="match status" value="3"/>
</dbReference>
<dbReference type="PROSITE" id="PS50950">
    <property type="entry name" value="ZF_THAP"/>
    <property type="match status" value="1"/>
</dbReference>
<organism evidence="11">
    <name type="scientific">Culex pipiens</name>
    <name type="common">House mosquito</name>
    <dbReference type="NCBI Taxonomy" id="7175"/>
    <lineage>
        <taxon>Eukaryota</taxon>
        <taxon>Metazoa</taxon>
        <taxon>Ecdysozoa</taxon>
        <taxon>Arthropoda</taxon>
        <taxon>Hexapoda</taxon>
        <taxon>Insecta</taxon>
        <taxon>Pterygota</taxon>
        <taxon>Neoptera</taxon>
        <taxon>Endopterygota</taxon>
        <taxon>Diptera</taxon>
        <taxon>Nematocera</taxon>
        <taxon>Culicoidea</taxon>
        <taxon>Culicidae</taxon>
        <taxon>Culicinae</taxon>
        <taxon>Culicini</taxon>
        <taxon>Culex</taxon>
        <taxon>Culex</taxon>
    </lineage>
</organism>
<dbReference type="Gene3D" id="3.30.160.60">
    <property type="entry name" value="Classic Zinc Finger"/>
    <property type="match status" value="4"/>
</dbReference>
<evidence type="ECO:0000259" key="10">
    <source>
        <dbReference type="PROSITE" id="PS50950"/>
    </source>
</evidence>
<evidence type="ECO:0000256" key="1">
    <source>
        <dbReference type="ARBA" id="ARBA00022723"/>
    </source>
</evidence>
<dbReference type="GO" id="GO:0005634">
    <property type="term" value="C:nucleus"/>
    <property type="evidence" value="ECO:0007669"/>
    <property type="project" value="InterPro"/>
</dbReference>
<dbReference type="InterPro" id="IPR013087">
    <property type="entry name" value="Znf_C2H2_type"/>
</dbReference>
<dbReference type="EMBL" id="HBUE01194148">
    <property type="protein sequence ID" value="CAG6526752.1"/>
    <property type="molecule type" value="Transcribed_RNA"/>
</dbReference>
<name>A0A8D8A6S1_CULPI</name>
<evidence type="ECO:0000259" key="9">
    <source>
        <dbReference type="PROSITE" id="PS50157"/>
    </source>
</evidence>
<feature type="domain" description="C2H2-type" evidence="9">
    <location>
        <begin position="396"/>
        <end position="419"/>
    </location>
</feature>
<evidence type="ECO:0000256" key="4">
    <source>
        <dbReference type="ARBA" id="ARBA00022833"/>
    </source>
</evidence>
<evidence type="ECO:0000256" key="7">
    <source>
        <dbReference type="PROSITE-ProRule" id="PRU00309"/>
    </source>
</evidence>
<dbReference type="SMART" id="SM00355">
    <property type="entry name" value="ZnF_C2H2"/>
    <property type="match status" value="8"/>
</dbReference>
<dbReference type="AlphaFoldDB" id="A0A8D8A6S1"/>
<dbReference type="EMBL" id="HBUE01300121">
    <property type="protein sequence ID" value="CAG6578468.1"/>
    <property type="molecule type" value="Transcribed_RNA"/>
</dbReference>
<feature type="compositionally biased region" description="Polar residues" evidence="8">
    <location>
        <begin position="531"/>
        <end position="546"/>
    </location>
</feature>
<feature type="region of interest" description="Disordered" evidence="8">
    <location>
        <begin position="521"/>
        <end position="578"/>
    </location>
</feature>
<evidence type="ECO:0000256" key="5">
    <source>
        <dbReference type="ARBA" id="ARBA00023125"/>
    </source>
</evidence>
<feature type="region of interest" description="Disordered" evidence="8">
    <location>
        <begin position="255"/>
        <end position="284"/>
    </location>
</feature>
<keyword evidence="3 6" id="KW-0863">Zinc-finger</keyword>
<dbReference type="EMBL" id="HBUE01018311">
    <property type="protein sequence ID" value="CAG6451441.1"/>
    <property type="molecule type" value="Transcribed_RNA"/>
</dbReference>
<feature type="domain" description="C2H2-type" evidence="9">
    <location>
        <begin position="453"/>
        <end position="480"/>
    </location>
</feature>
<dbReference type="GO" id="GO:0000977">
    <property type="term" value="F:RNA polymerase II transcription regulatory region sequence-specific DNA binding"/>
    <property type="evidence" value="ECO:0007669"/>
    <property type="project" value="TreeGrafter"/>
</dbReference>
<dbReference type="InterPro" id="IPR038441">
    <property type="entry name" value="THAP_Znf_sf"/>
</dbReference>
<dbReference type="PANTHER" id="PTHR24379:SF127">
    <property type="entry name" value="BLOODY FINGERS-RELATED"/>
    <property type="match status" value="1"/>
</dbReference>
<feature type="domain" description="THAP-type" evidence="10">
    <location>
        <begin position="1"/>
        <end position="77"/>
    </location>
</feature>
<dbReference type="GO" id="GO:0000981">
    <property type="term" value="F:DNA-binding transcription factor activity, RNA polymerase II-specific"/>
    <property type="evidence" value="ECO:0007669"/>
    <property type="project" value="TreeGrafter"/>
</dbReference>
<evidence type="ECO:0000256" key="3">
    <source>
        <dbReference type="ARBA" id="ARBA00022771"/>
    </source>
</evidence>
<proteinExistence type="predicted"/>